<sequence>MSEDIAHLFFEGELIELLTCAHQFGIVRYAANREASIKDVVEAIGVPPTEVYAIRMNGKEYDFSLQLSPDARITFLPARLTSDYPVDVTRTTLLRPALKELRFLVDENVARLALLLRAFGFDAAYHRTWNDEYIAELAAREGRVVLSRDRGLLKRGAVEHGRLIRSQVADEQLQEVLKHFKMPNRVRAFSRCFRCNVITEPVDKAEIKHLLEPKTRARYHTFRRCPTCKRVYWRGVHYERLMARFVSLGINMRRFM</sequence>
<dbReference type="InterPro" id="IPR027798">
    <property type="entry name" value="Ub_Mut7C"/>
</dbReference>
<reference evidence="4" key="1">
    <citation type="submission" date="2016-11" db="EMBL/GenBank/DDBJ databases">
        <authorList>
            <person name="Varghese N."/>
            <person name="Submissions S."/>
        </authorList>
    </citation>
    <scope>NUCLEOTIDE SEQUENCE [LARGE SCALE GENOMIC DNA]</scope>
    <source>
        <strain evidence="4">DSM 17456</strain>
    </source>
</reference>
<accession>A0A1N6I822</accession>
<evidence type="ECO:0000313" key="3">
    <source>
        <dbReference type="EMBL" id="SIO28174.1"/>
    </source>
</evidence>
<evidence type="ECO:0000259" key="1">
    <source>
        <dbReference type="Pfam" id="PF01927"/>
    </source>
</evidence>
<dbReference type="EMBL" id="FSRG01000006">
    <property type="protein sequence ID" value="SIO28174.1"/>
    <property type="molecule type" value="Genomic_DNA"/>
</dbReference>
<protein>
    <recommendedName>
        <fullName evidence="5">Twitching motility protein PilT</fullName>
    </recommendedName>
</protein>
<keyword evidence="4" id="KW-1185">Reference proteome</keyword>
<feature type="domain" description="Ubiquitin Mut7-C" evidence="2">
    <location>
        <begin position="5"/>
        <end position="78"/>
    </location>
</feature>
<dbReference type="PANTHER" id="PTHR39081">
    <property type="entry name" value="MUT7-C DOMAIN-CONTAINING PROTEIN"/>
    <property type="match status" value="1"/>
</dbReference>
<dbReference type="AlphaFoldDB" id="A0A1N6I822"/>
<dbReference type="Pfam" id="PF14451">
    <property type="entry name" value="Ub-Mut7C"/>
    <property type="match status" value="1"/>
</dbReference>
<dbReference type="RefSeq" id="WP_074217277.1">
    <property type="nucleotide sequence ID" value="NZ_FSRG01000006.1"/>
</dbReference>
<name>A0A1N6I822_9BACT</name>
<proteinExistence type="predicted"/>
<dbReference type="PANTHER" id="PTHR39081:SF1">
    <property type="entry name" value="MUT7-C RNASE DOMAIN-CONTAINING PROTEIN"/>
    <property type="match status" value="1"/>
</dbReference>
<evidence type="ECO:0008006" key="5">
    <source>
        <dbReference type="Google" id="ProtNLM"/>
    </source>
</evidence>
<feature type="domain" description="Mut7-C RNAse" evidence="1">
    <location>
        <begin position="102"/>
        <end position="243"/>
    </location>
</feature>
<dbReference type="OrthoDB" id="9797655at2"/>
<dbReference type="Pfam" id="PF01927">
    <property type="entry name" value="Mut7-C"/>
    <property type="match status" value="1"/>
</dbReference>
<dbReference type="Proteomes" id="UP000184694">
    <property type="component" value="Unassembled WGS sequence"/>
</dbReference>
<dbReference type="InterPro" id="IPR002782">
    <property type="entry name" value="Mut7-C_RNAse_dom"/>
</dbReference>
<evidence type="ECO:0000259" key="2">
    <source>
        <dbReference type="Pfam" id="PF14451"/>
    </source>
</evidence>
<evidence type="ECO:0000313" key="4">
    <source>
        <dbReference type="Proteomes" id="UP000184694"/>
    </source>
</evidence>
<gene>
    <name evidence="3" type="ORF">SAMN02745161_2503</name>
</gene>
<organism evidence="3 4">
    <name type="scientific">Halodesulfovibrio marinisediminis DSM 17456</name>
    <dbReference type="NCBI Taxonomy" id="1121457"/>
    <lineage>
        <taxon>Bacteria</taxon>
        <taxon>Pseudomonadati</taxon>
        <taxon>Thermodesulfobacteriota</taxon>
        <taxon>Desulfovibrionia</taxon>
        <taxon>Desulfovibrionales</taxon>
        <taxon>Desulfovibrionaceae</taxon>
        <taxon>Halodesulfovibrio</taxon>
    </lineage>
</organism>